<evidence type="ECO:0000256" key="4">
    <source>
        <dbReference type="ARBA" id="ARBA00023239"/>
    </source>
</evidence>
<gene>
    <name evidence="6" type="ORF">SAMN05421819_3491</name>
</gene>
<dbReference type="SUPFAM" id="SSF51569">
    <property type="entry name" value="Aldolase"/>
    <property type="match status" value="1"/>
</dbReference>
<name>A0A1H6B423_9BACT</name>
<dbReference type="RefSeq" id="WP_235011677.1">
    <property type="nucleotide sequence ID" value="NZ_FNVA01000006.1"/>
</dbReference>
<dbReference type="EMBL" id="FNVA01000006">
    <property type="protein sequence ID" value="SEG55352.1"/>
    <property type="molecule type" value="Genomic_DNA"/>
</dbReference>
<dbReference type="InterPro" id="IPR013785">
    <property type="entry name" value="Aldolase_TIM"/>
</dbReference>
<evidence type="ECO:0000256" key="1">
    <source>
        <dbReference type="ARBA" id="ARBA00004761"/>
    </source>
</evidence>
<dbReference type="PANTHER" id="PTHR30246">
    <property type="entry name" value="2-KETO-3-DEOXY-6-PHOSPHOGLUCONATE ALDOLASE"/>
    <property type="match status" value="1"/>
</dbReference>
<accession>A0A1H6B423</accession>
<keyword evidence="5" id="KW-0119">Carbohydrate metabolism</keyword>
<evidence type="ECO:0000256" key="3">
    <source>
        <dbReference type="ARBA" id="ARBA00011233"/>
    </source>
</evidence>
<evidence type="ECO:0000313" key="7">
    <source>
        <dbReference type="Proteomes" id="UP000236728"/>
    </source>
</evidence>
<keyword evidence="4" id="KW-0456">Lyase</keyword>
<comment type="similarity">
    <text evidence="2">Belongs to the KHG/KDPG aldolase family.</text>
</comment>
<dbReference type="PANTHER" id="PTHR30246:SF1">
    <property type="entry name" value="2-DEHYDRO-3-DEOXY-6-PHOSPHOGALACTONATE ALDOLASE-RELATED"/>
    <property type="match status" value="1"/>
</dbReference>
<comment type="pathway">
    <text evidence="1">Carbohydrate acid metabolism.</text>
</comment>
<evidence type="ECO:0000313" key="6">
    <source>
        <dbReference type="EMBL" id="SEG55352.1"/>
    </source>
</evidence>
<organism evidence="6 7">
    <name type="scientific">Bryocella elongata</name>
    <dbReference type="NCBI Taxonomy" id="863522"/>
    <lineage>
        <taxon>Bacteria</taxon>
        <taxon>Pseudomonadati</taxon>
        <taxon>Acidobacteriota</taxon>
        <taxon>Terriglobia</taxon>
        <taxon>Terriglobales</taxon>
        <taxon>Acidobacteriaceae</taxon>
        <taxon>Bryocella</taxon>
    </lineage>
</organism>
<dbReference type="Proteomes" id="UP000236728">
    <property type="component" value="Unassembled WGS sequence"/>
</dbReference>
<protein>
    <submittedName>
        <fullName evidence="6">2-dehydro-3-deoxyphosphogluconate aldolase / (4S)-4-hydroxy-2-oxoglutarate aldolase</fullName>
    </submittedName>
</protein>
<keyword evidence="7" id="KW-1185">Reference proteome</keyword>
<dbReference type="AlphaFoldDB" id="A0A1H6B423"/>
<proteinExistence type="inferred from homology"/>
<reference evidence="6 7" key="1">
    <citation type="submission" date="2016-10" db="EMBL/GenBank/DDBJ databases">
        <authorList>
            <person name="de Groot N.N."/>
        </authorList>
    </citation>
    <scope>NUCLEOTIDE SEQUENCE [LARGE SCALE GENOMIC DNA]</scope>
    <source>
        <strain evidence="6 7">DSM 22489</strain>
    </source>
</reference>
<dbReference type="NCBIfam" id="TIGR01182">
    <property type="entry name" value="eda"/>
    <property type="match status" value="1"/>
</dbReference>
<dbReference type="CDD" id="cd00452">
    <property type="entry name" value="KDPG_aldolase"/>
    <property type="match status" value="1"/>
</dbReference>
<dbReference type="InterPro" id="IPR000887">
    <property type="entry name" value="Aldlse_KDPG_KHG"/>
</dbReference>
<dbReference type="Pfam" id="PF01081">
    <property type="entry name" value="Aldolase"/>
    <property type="match status" value="1"/>
</dbReference>
<dbReference type="Gene3D" id="3.20.20.70">
    <property type="entry name" value="Aldolase class I"/>
    <property type="match status" value="1"/>
</dbReference>
<evidence type="ECO:0000256" key="2">
    <source>
        <dbReference type="ARBA" id="ARBA00006906"/>
    </source>
</evidence>
<comment type="subunit">
    <text evidence="3">Homotrimer.</text>
</comment>
<evidence type="ECO:0000256" key="5">
    <source>
        <dbReference type="ARBA" id="ARBA00023277"/>
    </source>
</evidence>
<dbReference type="GO" id="GO:0016829">
    <property type="term" value="F:lyase activity"/>
    <property type="evidence" value="ECO:0007669"/>
    <property type="project" value="UniProtKB-KW"/>
</dbReference>
<sequence>MYASMNKHQVLDAMQQIGLVPVLRASSEDQALALAEAIADGGVKCLEVTMTVPGAINVIKRLIKDRPDILVGAGTVLDPEAARACLAEGAKFIVSPALNLDTIALCNREGIAVLPGSLTPTEILTAWNAGADVVKVFPASAMGGAKYIASLKAPLPHIKMIPTGGVSLETAHTFLHAGAFALGVGADLVDAKALSAGEAHKITATAKKYLEIIAEFQASQKPAN</sequence>